<evidence type="ECO:0000256" key="1">
    <source>
        <dbReference type="SAM" id="SignalP"/>
    </source>
</evidence>
<dbReference type="Proteomes" id="UP000005384">
    <property type="component" value="Unassembled WGS sequence"/>
</dbReference>
<dbReference type="HOGENOM" id="CLU_094166_0_0_9"/>
<gene>
    <name evidence="2" type="ORF">HMPREF9473_02939</name>
</gene>
<dbReference type="RefSeq" id="WP_006780916.1">
    <property type="nucleotide sequence ID" value="NZ_CP040506.1"/>
</dbReference>
<evidence type="ECO:0008006" key="4">
    <source>
        <dbReference type="Google" id="ProtNLM"/>
    </source>
</evidence>
<protein>
    <recommendedName>
        <fullName evidence="4">WxL domain-containing protein</fullName>
    </recommendedName>
</protein>
<dbReference type="AlphaFoldDB" id="G5IHG1"/>
<dbReference type="OrthoDB" id="9755774at2"/>
<keyword evidence="3" id="KW-1185">Reference proteome</keyword>
<organism evidence="2 3">
    <name type="scientific">Hungatella hathewayi WAL-18680</name>
    <dbReference type="NCBI Taxonomy" id="742737"/>
    <lineage>
        <taxon>Bacteria</taxon>
        <taxon>Bacillati</taxon>
        <taxon>Bacillota</taxon>
        <taxon>Clostridia</taxon>
        <taxon>Lachnospirales</taxon>
        <taxon>Lachnospiraceae</taxon>
        <taxon>Hungatella</taxon>
    </lineage>
</organism>
<accession>G5IHG1</accession>
<reference evidence="2 3" key="1">
    <citation type="submission" date="2011-08" db="EMBL/GenBank/DDBJ databases">
        <title>The Genome Sequence of Clostridium hathewayi WAL-18680.</title>
        <authorList>
            <consortium name="The Broad Institute Genome Sequencing Platform"/>
            <person name="Earl A."/>
            <person name="Ward D."/>
            <person name="Feldgarden M."/>
            <person name="Gevers D."/>
            <person name="Finegold S.M."/>
            <person name="Summanen P.H."/>
            <person name="Molitoris D.R."/>
            <person name="Song M."/>
            <person name="Daigneault M."/>
            <person name="Allen-Vercoe E."/>
            <person name="Young S.K."/>
            <person name="Zeng Q."/>
            <person name="Gargeya S."/>
            <person name="Fitzgerald M."/>
            <person name="Haas B."/>
            <person name="Abouelleil A."/>
            <person name="Alvarado L."/>
            <person name="Arachchi H.M."/>
            <person name="Berlin A."/>
            <person name="Brown A."/>
            <person name="Chapman S.B."/>
            <person name="Chen Z."/>
            <person name="Dunbar C."/>
            <person name="Freedman E."/>
            <person name="Gearin G."/>
            <person name="Gellesch M."/>
            <person name="Goldberg J."/>
            <person name="Griggs A."/>
            <person name="Gujja S."/>
            <person name="Heiman D."/>
            <person name="Howarth C."/>
            <person name="Larson L."/>
            <person name="Lui A."/>
            <person name="MacDonald P.J.P."/>
            <person name="Montmayeur A."/>
            <person name="Murphy C."/>
            <person name="Neiman D."/>
            <person name="Pearson M."/>
            <person name="Priest M."/>
            <person name="Roberts A."/>
            <person name="Saif S."/>
            <person name="Shea T."/>
            <person name="Shenoy N."/>
            <person name="Sisk P."/>
            <person name="Stolte C."/>
            <person name="Sykes S."/>
            <person name="Wortman J."/>
            <person name="Nusbaum C."/>
            <person name="Birren B."/>
        </authorList>
    </citation>
    <scope>NUCLEOTIDE SEQUENCE [LARGE SCALE GENOMIC DNA]</scope>
    <source>
        <strain evidence="2 3">WAL-18680</strain>
    </source>
</reference>
<comment type="caution">
    <text evidence="2">The sequence shown here is derived from an EMBL/GenBank/DDBJ whole genome shotgun (WGS) entry which is preliminary data.</text>
</comment>
<feature type="chain" id="PRO_5039119142" description="WxL domain-containing protein" evidence="1">
    <location>
        <begin position="25"/>
        <end position="231"/>
    </location>
</feature>
<keyword evidence="1" id="KW-0732">Signal</keyword>
<evidence type="ECO:0000313" key="2">
    <source>
        <dbReference type="EMBL" id="EHI59088.1"/>
    </source>
</evidence>
<sequence length="231" mass="23863">MRKNMKQTAALVLALGMAATGSIAGYAEVEPAAVTETKTATSVGGTKTQLVGTIEITSLSVSLPLKAGFNIDPSKYDGTTIDKQIGSSQSTNYKIINNSAVPVYVYISAVDANQGQDGNKPAGVKDITLINATSGIGTPNSVMLAIKDAAMTTSNGLPANADADADFWLTAGTDKVYHLNAAKGRLEAKTGASGTELNLKIYGLTQNGWDPDDKFAVAPTFTVSTTEPTAP</sequence>
<name>G5IHG1_9FIRM</name>
<dbReference type="PATRIC" id="fig|742737.3.peg.2938"/>
<dbReference type="EMBL" id="ADLN01000077">
    <property type="protein sequence ID" value="EHI59088.1"/>
    <property type="molecule type" value="Genomic_DNA"/>
</dbReference>
<proteinExistence type="predicted"/>
<evidence type="ECO:0000313" key="3">
    <source>
        <dbReference type="Proteomes" id="UP000005384"/>
    </source>
</evidence>
<feature type="signal peptide" evidence="1">
    <location>
        <begin position="1"/>
        <end position="24"/>
    </location>
</feature>